<evidence type="ECO:0000259" key="4">
    <source>
        <dbReference type="PROSITE" id="PS51733"/>
    </source>
</evidence>
<dbReference type="NCBIfam" id="TIGR00121">
    <property type="entry name" value="birA_ligase"/>
    <property type="match status" value="1"/>
</dbReference>
<dbReference type="InterPro" id="IPR003142">
    <property type="entry name" value="BPL_C"/>
</dbReference>
<dbReference type="InterPro" id="IPR004408">
    <property type="entry name" value="Biotin_CoA_COase_ligase"/>
</dbReference>
<dbReference type="InterPro" id="IPR045864">
    <property type="entry name" value="aa-tRNA-synth_II/BPL/LPL"/>
</dbReference>
<dbReference type="InterPro" id="IPR004143">
    <property type="entry name" value="BPL_LPL_catalytic"/>
</dbReference>
<evidence type="ECO:0000256" key="2">
    <source>
        <dbReference type="ARBA" id="ARBA00023267"/>
    </source>
</evidence>
<name>A0A2C8Y6D5_9MICO</name>
<keyword evidence="2" id="KW-0092">Biotin</keyword>
<dbReference type="OrthoDB" id="9807064at2"/>
<sequence>MHLPLSSAIVARLDVLPRAGSTNDELVARASGGDLPHLSVLATTNQTAGRGRLGRDWVAREGKALAVSVFLGTGAVSPDRLGWLPLLTGLAMTRAVGLLVEGHEVTLKWPNDVHVNGLKISGILAELVPGIGVVIGAGLNLTMTAAELPTPTSTSLALNGWGDGREAVDDAMLDAALSTYLNELDSLYSAFAAAGFDAGASGLRTEVCAACNTIGRSVRVDLPDGDQLFGAATGIDDSGRLVVAGTSFDGVRAIAAGDVTHLRYA</sequence>
<evidence type="ECO:0000313" key="6">
    <source>
        <dbReference type="Proteomes" id="UP000219440"/>
    </source>
</evidence>
<dbReference type="EMBL" id="OCST01000001">
    <property type="protein sequence ID" value="SOE45688.1"/>
    <property type="molecule type" value="Genomic_DNA"/>
</dbReference>
<dbReference type="Pfam" id="PF02237">
    <property type="entry name" value="BPL_C"/>
    <property type="match status" value="1"/>
</dbReference>
<accession>A0A2C8Y6D5</accession>
<dbReference type="Pfam" id="PF03099">
    <property type="entry name" value="BPL_LplA_LipB"/>
    <property type="match status" value="1"/>
</dbReference>
<proteinExistence type="predicted"/>
<dbReference type="CDD" id="cd16442">
    <property type="entry name" value="BPL"/>
    <property type="match status" value="1"/>
</dbReference>
<gene>
    <name evidence="5" type="ORF">SAMN06296378_0077</name>
</gene>
<evidence type="ECO:0000256" key="1">
    <source>
        <dbReference type="ARBA" id="ARBA00022598"/>
    </source>
</evidence>
<reference evidence="5 6" key="1">
    <citation type="submission" date="2017-09" db="EMBL/GenBank/DDBJ databases">
        <authorList>
            <person name="Ehlers B."/>
            <person name="Leendertz F.H."/>
        </authorList>
    </citation>
    <scope>NUCLEOTIDE SEQUENCE [LARGE SCALE GENOMIC DNA]</scope>
    <source>
        <strain evidence="5 6">CGMCC 1.05381</strain>
    </source>
</reference>
<dbReference type="EC" id="6.3.4.15" evidence="3"/>
<feature type="domain" description="BPL/LPL catalytic" evidence="4">
    <location>
        <begin position="1"/>
        <end position="192"/>
    </location>
</feature>
<dbReference type="GO" id="GO:0005737">
    <property type="term" value="C:cytoplasm"/>
    <property type="evidence" value="ECO:0007669"/>
    <property type="project" value="TreeGrafter"/>
</dbReference>
<dbReference type="PANTHER" id="PTHR12835">
    <property type="entry name" value="BIOTIN PROTEIN LIGASE"/>
    <property type="match status" value="1"/>
</dbReference>
<dbReference type="AlphaFoldDB" id="A0A2C8Y6D5"/>
<dbReference type="PANTHER" id="PTHR12835:SF5">
    <property type="entry name" value="BIOTIN--PROTEIN LIGASE"/>
    <property type="match status" value="1"/>
</dbReference>
<dbReference type="RefSeq" id="WP_097059288.1">
    <property type="nucleotide sequence ID" value="NZ_BMLC01000002.1"/>
</dbReference>
<dbReference type="SUPFAM" id="SSF55681">
    <property type="entry name" value="Class II aaRS and biotin synthetases"/>
    <property type="match status" value="1"/>
</dbReference>
<dbReference type="Gene3D" id="2.30.30.100">
    <property type="match status" value="1"/>
</dbReference>
<keyword evidence="1 5" id="KW-0436">Ligase</keyword>
<dbReference type="GO" id="GO:0004077">
    <property type="term" value="F:biotin--[biotin carboxyl-carrier protein] ligase activity"/>
    <property type="evidence" value="ECO:0007669"/>
    <property type="project" value="UniProtKB-EC"/>
</dbReference>
<keyword evidence="6" id="KW-1185">Reference proteome</keyword>
<organism evidence="5 6">
    <name type="scientific">Salinibacterium xinjiangense</name>
    <dbReference type="NCBI Taxonomy" id="386302"/>
    <lineage>
        <taxon>Bacteria</taxon>
        <taxon>Bacillati</taxon>
        <taxon>Actinomycetota</taxon>
        <taxon>Actinomycetes</taxon>
        <taxon>Micrococcales</taxon>
        <taxon>Microbacteriaceae</taxon>
        <taxon>Salinibacterium</taxon>
    </lineage>
</organism>
<dbReference type="PROSITE" id="PS51733">
    <property type="entry name" value="BPL_LPL_CATALYTIC"/>
    <property type="match status" value="1"/>
</dbReference>
<evidence type="ECO:0000313" key="5">
    <source>
        <dbReference type="EMBL" id="SOE45688.1"/>
    </source>
</evidence>
<evidence type="ECO:0000256" key="3">
    <source>
        <dbReference type="ARBA" id="ARBA00024227"/>
    </source>
</evidence>
<dbReference type="Proteomes" id="UP000219440">
    <property type="component" value="Unassembled WGS sequence"/>
</dbReference>
<dbReference type="Gene3D" id="3.30.930.10">
    <property type="entry name" value="Bira Bifunctional Protein, Domain 2"/>
    <property type="match status" value="1"/>
</dbReference>
<protein>
    <recommendedName>
        <fullName evidence="3">biotin--[biotin carboxyl-carrier protein] ligase</fullName>
        <ecNumber evidence="3">6.3.4.15</ecNumber>
    </recommendedName>
</protein>